<dbReference type="OrthoDB" id="332676at2"/>
<gene>
    <name evidence="4" type="ORF">C7378_2129</name>
</gene>
<dbReference type="InterPro" id="IPR012020">
    <property type="entry name" value="ABHD4"/>
</dbReference>
<feature type="domain" description="AB hydrolase-1" evidence="3">
    <location>
        <begin position="85"/>
        <end position="324"/>
    </location>
</feature>
<dbReference type="PIRSF" id="PIRSF005211">
    <property type="entry name" value="Ab_hydro_YheT"/>
    <property type="match status" value="1"/>
</dbReference>
<feature type="active site" description="Charge relay system" evidence="2">
    <location>
        <position position="290"/>
    </location>
</feature>
<evidence type="ECO:0000256" key="1">
    <source>
        <dbReference type="ARBA" id="ARBA00010884"/>
    </source>
</evidence>
<dbReference type="InterPro" id="IPR050960">
    <property type="entry name" value="AB_hydrolase_4_sf"/>
</dbReference>
<comment type="caution">
    <text evidence="4">The sequence shown here is derived from an EMBL/GenBank/DDBJ whole genome shotgun (WGS) entry which is preliminary data.</text>
</comment>
<dbReference type="AlphaFoldDB" id="A0A4R1L3D1"/>
<dbReference type="Gene3D" id="3.40.50.1820">
    <property type="entry name" value="alpha/beta hydrolase"/>
    <property type="match status" value="1"/>
</dbReference>
<evidence type="ECO:0000259" key="3">
    <source>
        <dbReference type="Pfam" id="PF00561"/>
    </source>
</evidence>
<evidence type="ECO:0000313" key="4">
    <source>
        <dbReference type="EMBL" id="TCK72546.1"/>
    </source>
</evidence>
<comment type="similarity">
    <text evidence="1">Belongs to the AB hydrolase superfamily. AB hydrolase 4 family.</text>
</comment>
<dbReference type="GO" id="GO:0034338">
    <property type="term" value="F:short-chain carboxylesterase activity"/>
    <property type="evidence" value="ECO:0007669"/>
    <property type="project" value="TreeGrafter"/>
</dbReference>
<dbReference type="Proteomes" id="UP000295210">
    <property type="component" value="Unassembled WGS sequence"/>
</dbReference>
<sequence>MACETSDNASPATTVFEWQDFIPRRGLRNGHLQTIAGNFLPRRLTLPEPTSLLVEVEGPVAGYGPTQVLCHCHWQSEGVRAQRLTVVLVHGLEGSSSSQYVLGNAARAWNAGMNVVRMNMRSCGGTEELSPTIYHSGRSEDVAAVVEALVAHGAEAIALVGYSMGGNLVLKYAGELGADLRPEVRALAGVSPLLDLAPSSDALHEFQNRVYERRFLRAMLARVRRKAKLFPELYSTQGLETIRSMRDFDGQIVARYGGFRDADDYYASVASSQWVASLSVPTLIIHSLDDPFLRMLPETRNSLLTNPHIRYLETKHGGHCAFLEPAINDDGYWAEKTLLNFLQSVAV</sequence>
<feature type="active site" description="Charge relay system" evidence="2">
    <location>
        <position position="163"/>
    </location>
</feature>
<proteinExistence type="inferred from homology"/>
<organism evidence="4 5">
    <name type="scientific">Acidipila rosea</name>
    <dbReference type="NCBI Taxonomy" id="768535"/>
    <lineage>
        <taxon>Bacteria</taxon>
        <taxon>Pseudomonadati</taxon>
        <taxon>Acidobacteriota</taxon>
        <taxon>Terriglobia</taxon>
        <taxon>Terriglobales</taxon>
        <taxon>Acidobacteriaceae</taxon>
        <taxon>Acidipila</taxon>
    </lineage>
</organism>
<dbReference type="InterPro" id="IPR029058">
    <property type="entry name" value="AB_hydrolase_fold"/>
</dbReference>
<dbReference type="PANTHER" id="PTHR10794">
    <property type="entry name" value="ABHYDROLASE DOMAIN-CONTAINING PROTEIN"/>
    <property type="match status" value="1"/>
</dbReference>
<reference evidence="4 5" key="1">
    <citation type="submission" date="2019-03" db="EMBL/GenBank/DDBJ databases">
        <title>Genomic Encyclopedia of Type Strains, Phase IV (KMG-IV): sequencing the most valuable type-strain genomes for metagenomic binning, comparative biology and taxonomic classification.</title>
        <authorList>
            <person name="Goeker M."/>
        </authorList>
    </citation>
    <scope>NUCLEOTIDE SEQUENCE [LARGE SCALE GENOMIC DNA]</scope>
    <source>
        <strain evidence="4 5">DSM 103428</strain>
    </source>
</reference>
<accession>A0A4R1L3D1</accession>
<dbReference type="InterPro" id="IPR000073">
    <property type="entry name" value="AB_hydrolase_1"/>
</dbReference>
<evidence type="ECO:0000256" key="2">
    <source>
        <dbReference type="PIRSR" id="PIRSR005211-1"/>
    </source>
</evidence>
<name>A0A4R1L3D1_9BACT</name>
<dbReference type="GO" id="GO:0047372">
    <property type="term" value="F:monoacylglycerol lipase activity"/>
    <property type="evidence" value="ECO:0007669"/>
    <property type="project" value="TreeGrafter"/>
</dbReference>
<feature type="active site" description="Charge relay system" evidence="2">
    <location>
        <position position="319"/>
    </location>
</feature>
<dbReference type="Pfam" id="PF00561">
    <property type="entry name" value="Abhydrolase_1"/>
    <property type="match status" value="1"/>
</dbReference>
<evidence type="ECO:0000313" key="5">
    <source>
        <dbReference type="Proteomes" id="UP000295210"/>
    </source>
</evidence>
<protein>
    <recommendedName>
        <fullName evidence="3">AB hydrolase-1 domain-containing protein</fullName>
    </recommendedName>
</protein>
<dbReference type="RefSeq" id="WP_131995996.1">
    <property type="nucleotide sequence ID" value="NZ_SMGK01000003.1"/>
</dbReference>
<dbReference type="EMBL" id="SMGK01000003">
    <property type="protein sequence ID" value="TCK72546.1"/>
    <property type="molecule type" value="Genomic_DNA"/>
</dbReference>
<keyword evidence="5" id="KW-1185">Reference proteome</keyword>
<dbReference type="SUPFAM" id="SSF53474">
    <property type="entry name" value="alpha/beta-Hydrolases"/>
    <property type="match status" value="1"/>
</dbReference>
<dbReference type="PANTHER" id="PTHR10794:SF63">
    <property type="entry name" value="ALPHA_BETA HYDROLASE 1, ISOFORM A"/>
    <property type="match status" value="1"/>
</dbReference>